<dbReference type="PANTHER" id="PTHR45670">
    <property type="entry name" value="E3 UBIQUITIN-PROTEIN LIGASE TRIP12"/>
    <property type="match status" value="1"/>
</dbReference>
<evidence type="ECO:0000313" key="2">
    <source>
        <dbReference type="EMBL" id="KAH7306445.1"/>
    </source>
</evidence>
<dbReference type="AlphaFoldDB" id="A0A8T2S2Q2"/>
<dbReference type="PANTHER" id="PTHR45670:SF1">
    <property type="entry name" value="E3 UBIQUITIN-PROTEIN LIGASE HECTD1"/>
    <property type="match status" value="1"/>
</dbReference>
<dbReference type="Proteomes" id="UP000825935">
    <property type="component" value="Chromosome 22"/>
</dbReference>
<gene>
    <name evidence="2" type="ORF">KP509_22G012400</name>
</gene>
<evidence type="ECO:0000313" key="3">
    <source>
        <dbReference type="Proteomes" id="UP000825935"/>
    </source>
</evidence>
<protein>
    <submittedName>
        <fullName evidence="2">Uncharacterized protein</fullName>
    </submittedName>
</protein>
<keyword evidence="3" id="KW-1185">Reference proteome</keyword>
<dbReference type="GO" id="GO:0043161">
    <property type="term" value="P:proteasome-mediated ubiquitin-dependent protein catabolic process"/>
    <property type="evidence" value="ECO:0007669"/>
    <property type="project" value="TreeGrafter"/>
</dbReference>
<sequence length="144" mass="15670">MIGERYRQTDHSIPISQIIHQKQISSLKSVEAILKCRSFMFLLCMTTPRNLSSRKGLSAKPDDVRLLSTCASGSAAAAESLLLLNISSIIKDILAGSGVLCNSTVSPLPTVRFPEQLYETVTLLNELLPLKPQLSLPQNGMTST</sequence>
<name>A0A8T2S2Q2_CERRI</name>
<organism evidence="2 3">
    <name type="scientific">Ceratopteris richardii</name>
    <name type="common">Triangle waterfern</name>
    <dbReference type="NCBI Taxonomy" id="49495"/>
    <lineage>
        <taxon>Eukaryota</taxon>
        <taxon>Viridiplantae</taxon>
        <taxon>Streptophyta</taxon>
        <taxon>Embryophyta</taxon>
        <taxon>Tracheophyta</taxon>
        <taxon>Polypodiopsida</taxon>
        <taxon>Polypodiidae</taxon>
        <taxon>Polypodiales</taxon>
        <taxon>Pteridineae</taxon>
        <taxon>Pteridaceae</taxon>
        <taxon>Parkerioideae</taxon>
        <taxon>Ceratopteris</taxon>
    </lineage>
</organism>
<dbReference type="InterPro" id="IPR045322">
    <property type="entry name" value="HECTD1/TRIP12-like"/>
</dbReference>
<keyword evidence="1" id="KW-0808">Transferase</keyword>
<dbReference type="GO" id="GO:0061630">
    <property type="term" value="F:ubiquitin protein ligase activity"/>
    <property type="evidence" value="ECO:0007669"/>
    <property type="project" value="InterPro"/>
</dbReference>
<proteinExistence type="predicted"/>
<accession>A0A8T2S2Q2</accession>
<dbReference type="EMBL" id="CM035427">
    <property type="protein sequence ID" value="KAH7306445.1"/>
    <property type="molecule type" value="Genomic_DNA"/>
</dbReference>
<reference evidence="2" key="1">
    <citation type="submission" date="2021-08" db="EMBL/GenBank/DDBJ databases">
        <title>WGS assembly of Ceratopteris richardii.</title>
        <authorList>
            <person name="Marchant D.B."/>
            <person name="Chen G."/>
            <person name="Jenkins J."/>
            <person name="Shu S."/>
            <person name="Leebens-Mack J."/>
            <person name="Grimwood J."/>
            <person name="Schmutz J."/>
            <person name="Soltis P."/>
            <person name="Soltis D."/>
            <person name="Chen Z.-H."/>
        </authorList>
    </citation>
    <scope>NUCLEOTIDE SEQUENCE</scope>
    <source>
        <strain evidence="2">Whitten #5841</strain>
        <tissue evidence="2">Leaf</tissue>
    </source>
</reference>
<comment type="caution">
    <text evidence="2">The sequence shown here is derived from an EMBL/GenBank/DDBJ whole genome shotgun (WGS) entry which is preliminary data.</text>
</comment>
<evidence type="ECO:0000256" key="1">
    <source>
        <dbReference type="ARBA" id="ARBA00022679"/>
    </source>
</evidence>
<dbReference type="GO" id="GO:0000209">
    <property type="term" value="P:protein polyubiquitination"/>
    <property type="evidence" value="ECO:0007669"/>
    <property type="project" value="TreeGrafter"/>
</dbReference>